<reference evidence="1 2" key="1">
    <citation type="journal article" date="2015" name="Nature">
        <title>rRNA introns, odd ribosomes, and small enigmatic genomes across a large radiation of phyla.</title>
        <authorList>
            <person name="Brown C.T."/>
            <person name="Hug L.A."/>
            <person name="Thomas B.C."/>
            <person name="Sharon I."/>
            <person name="Castelle C.J."/>
            <person name="Singh A."/>
            <person name="Wilkins M.J."/>
            <person name="Williams K.H."/>
            <person name="Banfield J.F."/>
        </authorList>
    </citation>
    <scope>NUCLEOTIDE SEQUENCE [LARGE SCALE GENOMIC DNA]</scope>
</reference>
<dbReference type="AlphaFoldDB" id="A0A0G0W8F8"/>
<accession>A0A0G0W8F8</accession>
<dbReference type="EMBL" id="LCBL01000002">
    <property type="protein sequence ID" value="KKS09265.1"/>
    <property type="molecule type" value="Genomic_DNA"/>
</dbReference>
<evidence type="ECO:0000313" key="2">
    <source>
        <dbReference type="Proteomes" id="UP000033869"/>
    </source>
</evidence>
<sequence>MIDDPLCQTLEEVIGKVTVELDENRKGKTILLAQDALDLYDIFKAMLFATAVTGLRNPYERLMEDTIKTIRHQDTRELLDEFVFSNKLATKLAESAEDLLLFLSKDFPVHWILFYFIADAIEEHEYQREDEIYEDEIAELARRASRDQPWGGWFTRDTAEKLANDLKPEDVEPCPSESWMQLTMEFERIKILLKVYGHLLTDRQIAYINDYYDKIAHVGSLDNIVPNRNVSGLSLTHLSLDERRKLREKRKKLWQTISQAEIFLRSFQVE</sequence>
<evidence type="ECO:0000313" key="1">
    <source>
        <dbReference type="EMBL" id="KKS09265.1"/>
    </source>
</evidence>
<dbReference type="Proteomes" id="UP000033869">
    <property type="component" value="Unassembled WGS sequence"/>
</dbReference>
<proteinExistence type="predicted"/>
<protein>
    <submittedName>
        <fullName evidence="1">Uncharacterized protein</fullName>
    </submittedName>
</protein>
<dbReference type="InterPro" id="IPR007394">
    <property type="entry name" value="UPF0122"/>
</dbReference>
<gene>
    <name evidence="1" type="ORF">UU65_C0002G0043</name>
</gene>
<dbReference type="Pfam" id="PF04297">
    <property type="entry name" value="UPF0122"/>
    <property type="match status" value="1"/>
</dbReference>
<comment type="caution">
    <text evidence="1">The sequence shown here is derived from an EMBL/GenBank/DDBJ whole genome shotgun (WGS) entry which is preliminary data.</text>
</comment>
<name>A0A0G0W8F8_UNCC2</name>
<organism evidence="1 2">
    <name type="scientific">candidate division CPR2 bacterium GW2011_GWC1_41_48</name>
    <dbReference type="NCBI Taxonomy" id="1618344"/>
    <lineage>
        <taxon>Bacteria</taxon>
        <taxon>Bacteria division CPR2</taxon>
    </lineage>
</organism>